<dbReference type="InterPro" id="IPR014044">
    <property type="entry name" value="CAP_dom"/>
</dbReference>
<dbReference type="Pfam" id="PF08562">
    <property type="entry name" value="Crisp"/>
    <property type="match status" value="1"/>
</dbReference>
<dbReference type="VEuPathDB" id="VectorBase:CSON005743"/>
<dbReference type="PANTHER" id="PTHR10334">
    <property type="entry name" value="CYSTEINE-RICH SECRETORY PROTEIN-RELATED"/>
    <property type="match status" value="1"/>
</dbReference>
<organism evidence="5">
    <name type="scientific">Culicoides sonorensis</name>
    <name type="common">Biting midge</name>
    <dbReference type="NCBI Taxonomy" id="179676"/>
    <lineage>
        <taxon>Eukaryota</taxon>
        <taxon>Metazoa</taxon>
        <taxon>Ecdysozoa</taxon>
        <taxon>Arthropoda</taxon>
        <taxon>Hexapoda</taxon>
        <taxon>Insecta</taxon>
        <taxon>Pterygota</taxon>
        <taxon>Neoptera</taxon>
        <taxon>Endopterygota</taxon>
        <taxon>Diptera</taxon>
        <taxon>Nematocera</taxon>
        <taxon>Chironomoidea</taxon>
        <taxon>Ceratopogonidae</taxon>
        <taxon>Ceratopogoninae</taxon>
        <taxon>Culicoides</taxon>
        <taxon>Monoculicoides</taxon>
    </lineage>
</organism>
<dbReference type="SUPFAM" id="SSF55797">
    <property type="entry name" value="PR-1-like"/>
    <property type="match status" value="1"/>
</dbReference>
<evidence type="ECO:0000259" key="3">
    <source>
        <dbReference type="SMART" id="SM00198"/>
    </source>
</evidence>
<sequence length="280" mass="32356">MKISLTFKMLKITLILLIILTSAITYSSTWKRDRRPKIYGDRISHRHIAPRLRRVQNKIVMLHDYFRTKVRPKAANMLRMSWHHGAARAAQKWADQCLLLQHDTPKGRWIDQYGSCGQNIFVSTQKVSLFAMQTWFIERHNFTYGSDKNNLYVVGHYTQMVNAATHKVGCGLTLCKTGGPRGKPFYNYVCNYCPIGNHQGRLGLPYKRGKPCTACPHACLSREIRLCTNECHAADQWVNCKELYQKFPGWLCNEVTKEGLDRHEKCKATCTCNGRIHDFM</sequence>
<dbReference type="PRINTS" id="PR00837">
    <property type="entry name" value="V5TPXLIKE"/>
</dbReference>
<dbReference type="AlphaFoldDB" id="A0A336LYZ8"/>
<dbReference type="InterPro" id="IPR035940">
    <property type="entry name" value="CAP_sf"/>
</dbReference>
<dbReference type="InterPro" id="IPR002413">
    <property type="entry name" value="V5_allergen-like"/>
</dbReference>
<dbReference type="SMART" id="SM00198">
    <property type="entry name" value="SCP"/>
    <property type="match status" value="1"/>
</dbReference>
<dbReference type="InterPro" id="IPR001283">
    <property type="entry name" value="CRISP-related"/>
</dbReference>
<accession>A0A336LYZ8</accession>
<name>A0A336LYZ8_CULSO</name>
<evidence type="ECO:0000313" key="4">
    <source>
        <dbReference type="EMBL" id="SSX01569.1"/>
    </source>
</evidence>
<dbReference type="EMBL" id="UFQT01000222">
    <property type="protein sequence ID" value="SSX21949.1"/>
    <property type="molecule type" value="Genomic_DNA"/>
</dbReference>
<dbReference type="PRINTS" id="PR00838">
    <property type="entry name" value="V5ALLERGEN"/>
</dbReference>
<keyword evidence="2" id="KW-0964">Secreted</keyword>
<proteinExistence type="predicted"/>
<gene>
    <name evidence="5" type="primary">CSON005743</name>
</gene>
<reference evidence="4" key="1">
    <citation type="submission" date="2018-04" db="EMBL/GenBank/DDBJ databases">
        <authorList>
            <person name="Go L.Y."/>
            <person name="Mitchell J.A."/>
        </authorList>
    </citation>
    <scope>NUCLEOTIDE SEQUENCE</scope>
    <source>
        <tissue evidence="4">Whole organism</tissue>
    </source>
</reference>
<evidence type="ECO:0000256" key="1">
    <source>
        <dbReference type="ARBA" id="ARBA00004613"/>
    </source>
</evidence>
<protein>
    <submittedName>
        <fullName evidence="5">CSON005743 protein</fullName>
    </submittedName>
</protein>
<dbReference type="OMA" id="NTHNILR"/>
<evidence type="ECO:0000256" key="2">
    <source>
        <dbReference type="ARBA" id="ARBA00022525"/>
    </source>
</evidence>
<dbReference type="GO" id="GO:0005576">
    <property type="term" value="C:extracellular region"/>
    <property type="evidence" value="ECO:0007669"/>
    <property type="project" value="UniProtKB-SubCell"/>
</dbReference>
<dbReference type="Pfam" id="PF00188">
    <property type="entry name" value="CAP"/>
    <property type="match status" value="1"/>
</dbReference>
<evidence type="ECO:0000313" key="5">
    <source>
        <dbReference type="EMBL" id="SSX21949.1"/>
    </source>
</evidence>
<dbReference type="SUPFAM" id="SSF57546">
    <property type="entry name" value="Crisp domain-like"/>
    <property type="match status" value="1"/>
</dbReference>
<dbReference type="Gene3D" id="3.40.33.10">
    <property type="entry name" value="CAP"/>
    <property type="match status" value="1"/>
</dbReference>
<dbReference type="InterPro" id="IPR013871">
    <property type="entry name" value="Cysteine_rich_secretory"/>
</dbReference>
<reference evidence="5" key="2">
    <citation type="submission" date="2018-07" db="EMBL/GenBank/DDBJ databases">
        <authorList>
            <person name="Quirk P.G."/>
            <person name="Krulwich T.A."/>
        </authorList>
    </citation>
    <scope>NUCLEOTIDE SEQUENCE</scope>
</reference>
<dbReference type="InterPro" id="IPR042076">
    <property type="entry name" value="Crisp-like_dom"/>
</dbReference>
<comment type="subcellular location">
    <subcellularLocation>
        <location evidence="1">Secreted</location>
    </subcellularLocation>
</comment>
<dbReference type="Gene3D" id="1.10.10.740">
    <property type="entry name" value="Crisp domain"/>
    <property type="match status" value="1"/>
</dbReference>
<dbReference type="EMBL" id="UFQS01000222">
    <property type="protein sequence ID" value="SSX01569.1"/>
    <property type="molecule type" value="Genomic_DNA"/>
</dbReference>
<feature type="domain" description="SCP" evidence="3">
    <location>
        <begin position="54"/>
        <end position="200"/>
    </location>
</feature>